<evidence type="ECO:0000313" key="2">
    <source>
        <dbReference type="Proteomes" id="UP000053660"/>
    </source>
</evidence>
<gene>
    <name evidence="1" type="ORF">OESDEN_20244</name>
</gene>
<protein>
    <submittedName>
        <fullName evidence="1">Uncharacterized protein</fullName>
    </submittedName>
</protein>
<evidence type="ECO:0000313" key="1">
    <source>
        <dbReference type="EMBL" id="KHJ80090.1"/>
    </source>
</evidence>
<dbReference type="AlphaFoldDB" id="A0A0B1SA48"/>
<reference evidence="1 2" key="1">
    <citation type="submission" date="2014-03" db="EMBL/GenBank/DDBJ databases">
        <title>Draft genome of the hookworm Oesophagostomum dentatum.</title>
        <authorList>
            <person name="Mitreva M."/>
        </authorList>
    </citation>
    <scope>NUCLEOTIDE SEQUENCE [LARGE SCALE GENOMIC DNA]</scope>
    <source>
        <strain evidence="1 2">OD-Hann</strain>
    </source>
</reference>
<dbReference type="OrthoDB" id="7444419at2759"/>
<name>A0A0B1SA48_OESDE</name>
<proteinExistence type="predicted"/>
<organism evidence="1 2">
    <name type="scientific">Oesophagostomum dentatum</name>
    <name type="common">Nodular worm</name>
    <dbReference type="NCBI Taxonomy" id="61180"/>
    <lineage>
        <taxon>Eukaryota</taxon>
        <taxon>Metazoa</taxon>
        <taxon>Ecdysozoa</taxon>
        <taxon>Nematoda</taxon>
        <taxon>Chromadorea</taxon>
        <taxon>Rhabditida</taxon>
        <taxon>Rhabditina</taxon>
        <taxon>Rhabditomorpha</taxon>
        <taxon>Strongyloidea</taxon>
        <taxon>Strongylidae</taxon>
        <taxon>Oesophagostomum</taxon>
    </lineage>
</organism>
<keyword evidence="2" id="KW-1185">Reference proteome</keyword>
<accession>A0A0B1SA48</accession>
<dbReference type="EMBL" id="KN601942">
    <property type="protein sequence ID" value="KHJ80090.1"/>
    <property type="molecule type" value="Genomic_DNA"/>
</dbReference>
<sequence>MVLLKESLQGSAENTIKGIKSIPANYNWMIETLKKRFSSHPVIRSKIFKRLFDLPHACKNADRCCHHIGAPNGIRSKNQNVDNITIEELLDIQEKEIAAKAYVELLLGCSQANLQPNQRQGTN</sequence>
<dbReference type="Proteomes" id="UP000053660">
    <property type="component" value="Unassembled WGS sequence"/>
</dbReference>